<dbReference type="GO" id="GO:0016301">
    <property type="term" value="F:kinase activity"/>
    <property type="evidence" value="ECO:0007669"/>
    <property type="project" value="UniProtKB-KW"/>
</dbReference>
<sequence>MRMVMERKIMRKGGVIKSWKFLILTLYMLLPRISPSPTNLVKVALVQSTRVSFQMDKRLL</sequence>
<name>A0A2P2LPL1_RHIMU</name>
<organism evidence="1">
    <name type="scientific">Rhizophora mucronata</name>
    <name type="common">Asiatic mangrove</name>
    <dbReference type="NCBI Taxonomy" id="61149"/>
    <lineage>
        <taxon>Eukaryota</taxon>
        <taxon>Viridiplantae</taxon>
        <taxon>Streptophyta</taxon>
        <taxon>Embryophyta</taxon>
        <taxon>Tracheophyta</taxon>
        <taxon>Spermatophyta</taxon>
        <taxon>Magnoliopsida</taxon>
        <taxon>eudicotyledons</taxon>
        <taxon>Gunneridae</taxon>
        <taxon>Pentapetalae</taxon>
        <taxon>rosids</taxon>
        <taxon>fabids</taxon>
        <taxon>Malpighiales</taxon>
        <taxon>Rhizophoraceae</taxon>
        <taxon>Rhizophora</taxon>
    </lineage>
</organism>
<accession>A0A2P2LPL1</accession>
<proteinExistence type="predicted"/>
<keyword evidence="1" id="KW-0418">Kinase</keyword>
<reference evidence="1" key="1">
    <citation type="submission" date="2018-02" db="EMBL/GenBank/DDBJ databases">
        <title>Rhizophora mucronata_Transcriptome.</title>
        <authorList>
            <person name="Meera S.P."/>
            <person name="Sreeshan A."/>
            <person name="Augustine A."/>
        </authorList>
    </citation>
    <scope>NUCLEOTIDE SEQUENCE</scope>
    <source>
        <tissue evidence="1">Leaf</tissue>
    </source>
</reference>
<keyword evidence="1" id="KW-0675">Receptor</keyword>
<evidence type="ECO:0000313" key="1">
    <source>
        <dbReference type="EMBL" id="MBX19898.1"/>
    </source>
</evidence>
<keyword evidence="1" id="KW-0808">Transferase</keyword>
<protein>
    <submittedName>
        <fullName evidence="1">Putative receptor-like protein kinase At4g00960</fullName>
    </submittedName>
</protein>
<dbReference type="EMBL" id="GGEC01039414">
    <property type="protein sequence ID" value="MBX19898.1"/>
    <property type="molecule type" value="Transcribed_RNA"/>
</dbReference>
<dbReference type="AlphaFoldDB" id="A0A2P2LPL1"/>